<comment type="caution">
    <text evidence="6">The sequence shown here is derived from an EMBL/GenBank/DDBJ whole genome shotgun (WGS) entry which is preliminary data.</text>
</comment>
<dbReference type="GO" id="GO:0005778">
    <property type="term" value="C:peroxisomal membrane"/>
    <property type="evidence" value="ECO:0007669"/>
    <property type="project" value="UniProtKB-SubCell"/>
</dbReference>
<protein>
    <submittedName>
        <fullName evidence="6">Peroxin-11B</fullName>
    </submittedName>
</protein>
<gene>
    <name evidence="6" type="ORF">N7476_003667</name>
</gene>
<dbReference type="PANTHER" id="PTHR12652:SF23">
    <property type="entry name" value="MICROBODY (PEROXISOME) PROLIFERATION PROTEIN PEROXIN 11B (EUROFUNG)"/>
    <property type="match status" value="1"/>
</dbReference>
<feature type="transmembrane region" description="Helical" evidence="5">
    <location>
        <begin position="196"/>
        <end position="214"/>
    </location>
</feature>
<evidence type="ECO:0000256" key="2">
    <source>
        <dbReference type="ARBA" id="ARBA00023136"/>
    </source>
</evidence>
<dbReference type="EMBL" id="JAPZBO010000002">
    <property type="protein sequence ID" value="KAJ5325067.1"/>
    <property type="molecule type" value="Genomic_DNA"/>
</dbReference>
<proteinExistence type="predicted"/>
<organism evidence="6 7">
    <name type="scientific">Penicillium atrosanguineum</name>
    <dbReference type="NCBI Taxonomy" id="1132637"/>
    <lineage>
        <taxon>Eukaryota</taxon>
        <taxon>Fungi</taxon>
        <taxon>Dikarya</taxon>
        <taxon>Ascomycota</taxon>
        <taxon>Pezizomycotina</taxon>
        <taxon>Eurotiomycetes</taxon>
        <taxon>Eurotiomycetidae</taxon>
        <taxon>Eurotiales</taxon>
        <taxon>Aspergillaceae</taxon>
        <taxon>Penicillium</taxon>
    </lineage>
</organism>
<evidence type="ECO:0000256" key="1">
    <source>
        <dbReference type="ARBA" id="ARBA00022593"/>
    </source>
</evidence>
<keyword evidence="5" id="KW-0812">Transmembrane</keyword>
<keyword evidence="5" id="KW-1133">Transmembrane helix</keyword>
<keyword evidence="2 5" id="KW-0472">Membrane</keyword>
<feature type="transmembrane region" description="Helical" evidence="5">
    <location>
        <begin position="91"/>
        <end position="112"/>
    </location>
</feature>
<reference evidence="6" key="2">
    <citation type="journal article" date="2023" name="IMA Fungus">
        <title>Comparative genomic study of the Penicillium genus elucidates a diverse pangenome and 15 lateral gene transfer events.</title>
        <authorList>
            <person name="Petersen C."/>
            <person name="Sorensen T."/>
            <person name="Nielsen M.R."/>
            <person name="Sondergaard T.E."/>
            <person name="Sorensen J.L."/>
            <person name="Fitzpatrick D.A."/>
            <person name="Frisvad J.C."/>
            <person name="Nielsen K.L."/>
        </authorList>
    </citation>
    <scope>NUCLEOTIDE SEQUENCE</scope>
    <source>
        <strain evidence="6">IBT 21472</strain>
    </source>
</reference>
<name>A0A9W9U9B3_9EURO</name>
<evidence type="ECO:0000256" key="5">
    <source>
        <dbReference type="SAM" id="Phobius"/>
    </source>
</evidence>
<keyword evidence="3" id="KW-0576">Peroxisome</keyword>
<dbReference type="Pfam" id="PF05648">
    <property type="entry name" value="PEX11"/>
    <property type="match status" value="1"/>
</dbReference>
<dbReference type="InterPro" id="IPR008733">
    <property type="entry name" value="PEX11"/>
</dbReference>
<dbReference type="GO" id="GO:0016559">
    <property type="term" value="P:peroxisome fission"/>
    <property type="evidence" value="ECO:0007669"/>
    <property type="project" value="InterPro"/>
</dbReference>
<evidence type="ECO:0000313" key="6">
    <source>
        <dbReference type="EMBL" id="KAJ5325067.1"/>
    </source>
</evidence>
<evidence type="ECO:0000256" key="3">
    <source>
        <dbReference type="ARBA" id="ARBA00023140"/>
    </source>
</evidence>
<feature type="transmembrane region" description="Helical" evidence="5">
    <location>
        <begin position="20"/>
        <end position="42"/>
    </location>
</feature>
<dbReference type="PANTHER" id="PTHR12652">
    <property type="entry name" value="PEROXISOMAL BIOGENESIS FACTOR 11"/>
    <property type="match status" value="1"/>
</dbReference>
<keyword evidence="1" id="KW-0962">Peroxisome biogenesis</keyword>
<evidence type="ECO:0000256" key="4">
    <source>
        <dbReference type="ARBA" id="ARBA00046271"/>
    </source>
</evidence>
<feature type="transmembrane region" description="Helical" evidence="5">
    <location>
        <begin position="124"/>
        <end position="141"/>
    </location>
</feature>
<accession>A0A9W9U9B3</accession>
<dbReference type="AlphaFoldDB" id="A0A9W9U9B3"/>
<reference evidence="6" key="1">
    <citation type="submission" date="2022-12" db="EMBL/GenBank/DDBJ databases">
        <authorList>
            <person name="Petersen C."/>
        </authorList>
    </citation>
    <scope>NUCLEOTIDE SEQUENCE</scope>
    <source>
        <strain evidence="6">IBT 21472</strain>
    </source>
</reference>
<keyword evidence="7" id="KW-1185">Reference proteome</keyword>
<evidence type="ECO:0000313" key="7">
    <source>
        <dbReference type="Proteomes" id="UP001147746"/>
    </source>
</evidence>
<dbReference type="Proteomes" id="UP001147746">
    <property type="component" value="Unassembled WGS sequence"/>
</dbReference>
<sequence>MIAHFNRFVNNGAGLEKTLRLIQSVAQIAAVFSIGSTAVRLTTAKLQLALTRRFFRFFGFIESFQRVSALLSKEGMGSVPGWIDLAKWTCFGLYFVLEDLTILHAMGVYIVPWEERVMREANQFWFYALSLSLLGAVYALLSPSPASTSQEKKGRKNEKAAAATVSTSALAKQIVVESCDLLIPAELLGWYPTGDLILGVTMVLSTLITGQGIWSRNKKMDSRGIEPRTTPMLREYYTTKPQAQFILSIFIL</sequence>
<comment type="subcellular location">
    <subcellularLocation>
        <location evidence="4">Peroxisome membrane</location>
    </subcellularLocation>
</comment>